<evidence type="ECO:0000259" key="10">
    <source>
        <dbReference type="Pfam" id="PF13793"/>
    </source>
</evidence>
<dbReference type="SUPFAM" id="SSF53271">
    <property type="entry name" value="PRTase-like"/>
    <property type="match status" value="2"/>
</dbReference>
<evidence type="ECO:0000256" key="7">
    <source>
        <dbReference type="ARBA" id="ARBA00022840"/>
    </source>
</evidence>
<evidence type="ECO:0000256" key="6">
    <source>
        <dbReference type="ARBA" id="ARBA00022777"/>
    </source>
</evidence>
<dbReference type="Pfam" id="PF13793">
    <property type="entry name" value="Pribosyltran_N"/>
    <property type="match status" value="1"/>
</dbReference>
<dbReference type="InterPro" id="IPR029099">
    <property type="entry name" value="Pribosyltran_N"/>
</dbReference>
<dbReference type="Gene3D" id="3.40.50.2020">
    <property type="match status" value="2"/>
</dbReference>
<dbReference type="SMART" id="SM01400">
    <property type="entry name" value="Pribosyltran_N"/>
    <property type="match status" value="1"/>
</dbReference>
<dbReference type="GO" id="GO:0006015">
    <property type="term" value="P:5-phosphoribose 1-diphosphate biosynthetic process"/>
    <property type="evidence" value="ECO:0007669"/>
    <property type="project" value="TreeGrafter"/>
</dbReference>
<dbReference type="AlphaFoldDB" id="A0A5B8VCZ9"/>
<dbReference type="Pfam" id="PF14572">
    <property type="entry name" value="Pribosyl_synth"/>
    <property type="match status" value="1"/>
</dbReference>
<dbReference type="PANTHER" id="PTHR10210:SF41">
    <property type="entry name" value="RIBOSE-PHOSPHATE PYROPHOSPHOKINASE 1, CHLOROPLASTIC"/>
    <property type="match status" value="1"/>
</dbReference>
<evidence type="ECO:0000256" key="2">
    <source>
        <dbReference type="ARBA" id="ARBA00022679"/>
    </source>
</evidence>
<keyword evidence="6 11" id="KW-0418">Kinase</keyword>
<evidence type="ECO:0000313" key="12">
    <source>
        <dbReference type="Proteomes" id="UP000321533"/>
    </source>
</evidence>
<organism evidence="11 12">
    <name type="scientific">Panacibacter ginsenosidivorans</name>
    <dbReference type="NCBI Taxonomy" id="1813871"/>
    <lineage>
        <taxon>Bacteria</taxon>
        <taxon>Pseudomonadati</taxon>
        <taxon>Bacteroidota</taxon>
        <taxon>Chitinophagia</taxon>
        <taxon>Chitinophagales</taxon>
        <taxon>Chitinophagaceae</taxon>
        <taxon>Panacibacter</taxon>
    </lineage>
</organism>
<dbReference type="InterPro" id="IPR005946">
    <property type="entry name" value="Rib-P_diPkinase"/>
</dbReference>
<dbReference type="EMBL" id="CP042435">
    <property type="protein sequence ID" value="QEC69192.1"/>
    <property type="molecule type" value="Genomic_DNA"/>
</dbReference>
<keyword evidence="2" id="KW-0808">Transferase</keyword>
<evidence type="ECO:0000313" key="11">
    <source>
        <dbReference type="EMBL" id="QEC69192.1"/>
    </source>
</evidence>
<comment type="catalytic activity">
    <reaction evidence="9">
        <text>D-ribose 5-phosphate + ATP = 5-phospho-alpha-D-ribose 1-diphosphate + AMP + H(+)</text>
        <dbReference type="Rhea" id="RHEA:15609"/>
        <dbReference type="ChEBI" id="CHEBI:15378"/>
        <dbReference type="ChEBI" id="CHEBI:30616"/>
        <dbReference type="ChEBI" id="CHEBI:58017"/>
        <dbReference type="ChEBI" id="CHEBI:78346"/>
        <dbReference type="ChEBI" id="CHEBI:456215"/>
        <dbReference type="EC" id="2.7.6.1"/>
    </reaction>
</comment>
<keyword evidence="12" id="KW-1185">Reference proteome</keyword>
<proteinExistence type="predicted"/>
<feature type="domain" description="Ribose-phosphate pyrophosphokinase N-terminal" evidence="10">
    <location>
        <begin position="1"/>
        <end position="121"/>
    </location>
</feature>
<dbReference type="GO" id="GO:0005524">
    <property type="term" value="F:ATP binding"/>
    <property type="evidence" value="ECO:0007669"/>
    <property type="project" value="UniProtKB-KW"/>
</dbReference>
<name>A0A5B8VCZ9_9BACT</name>
<dbReference type="Proteomes" id="UP000321533">
    <property type="component" value="Chromosome"/>
</dbReference>
<keyword evidence="4" id="KW-0545">Nucleotide biosynthesis</keyword>
<dbReference type="PANTHER" id="PTHR10210">
    <property type="entry name" value="RIBOSE-PHOSPHATE DIPHOSPHOKINASE FAMILY MEMBER"/>
    <property type="match status" value="1"/>
</dbReference>
<evidence type="ECO:0000256" key="4">
    <source>
        <dbReference type="ARBA" id="ARBA00022727"/>
    </source>
</evidence>
<evidence type="ECO:0000256" key="5">
    <source>
        <dbReference type="ARBA" id="ARBA00022741"/>
    </source>
</evidence>
<sequence>MKLFSLFNSIEFGEQIAKELNIPLSMHEEREFEDGEHKIRSMENVRNEEVFVIHSLYSDGMQSVNDKLCRLLFFIGALKDASAKNVTAVVPYLCYARKDRKTKSRDPITTRYIAQLFEAVGTDRIITMDVHNIQAFQNSFRCSTENLEAKKIFADYLAPLISNENVVIVSPDIGGIKRAEQFQQSLQKRMERNIPLAFMEKYRSQGVVSGSILLGEVKDKTAIIVDDLISTGTTIARTATACKKAGAKKIFALATHGIFTGNPDEVFGKEMLQQIIITNTIPPFRLNNTKTKEKVTVLNAATLFAETIKRINEGGSITALLND</sequence>
<evidence type="ECO:0000256" key="8">
    <source>
        <dbReference type="ARBA" id="ARBA00022842"/>
    </source>
</evidence>
<dbReference type="GO" id="GO:0005737">
    <property type="term" value="C:cytoplasm"/>
    <property type="evidence" value="ECO:0007669"/>
    <property type="project" value="TreeGrafter"/>
</dbReference>
<dbReference type="FunFam" id="3.40.50.2020:FF:000007">
    <property type="entry name" value="Ribose-phosphate pyrophosphokinase"/>
    <property type="match status" value="1"/>
</dbReference>
<dbReference type="GO" id="GO:0004749">
    <property type="term" value="F:ribose phosphate diphosphokinase activity"/>
    <property type="evidence" value="ECO:0007669"/>
    <property type="project" value="UniProtKB-EC"/>
</dbReference>
<dbReference type="RefSeq" id="WP_147191992.1">
    <property type="nucleotide sequence ID" value="NZ_CP042435.1"/>
</dbReference>
<protein>
    <recommendedName>
        <fullName evidence="1">ribose-phosphate diphosphokinase</fullName>
        <ecNumber evidence="1">2.7.6.1</ecNumber>
    </recommendedName>
</protein>
<dbReference type="GO" id="GO:0002189">
    <property type="term" value="C:ribose phosphate diphosphokinase complex"/>
    <property type="evidence" value="ECO:0007669"/>
    <property type="project" value="TreeGrafter"/>
</dbReference>
<dbReference type="GO" id="GO:0006164">
    <property type="term" value="P:purine nucleotide biosynthetic process"/>
    <property type="evidence" value="ECO:0007669"/>
    <property type="project" value="TreeGrafter"/>
</dbReference>
<dbReference type="NCBIfam" id="TIGR01251">
    <property type="entry name" value="ribP_PPkin"/>
    <property type="match status" value="1"/>
</dbReference>
<dbReference type="OrthoDB" id="324294at2"/>
<evidence type="ECO:0000256" key="3">
    <source>
        <dbReference type="ARBA" id="ARBA00022723"/>
    </source>
</evidence>
<dbReference type="GO" id="GO:0016301">
    <property type="term" value="F:kinase activity"/>
    <property type="evidence" value="ECO:0007669"/>
    <property type="project" value="UniProtKB-KW"/>
</dbReference>
<dbReference type="InterPro" id="IPR029057">
    <property type="entry name" value="PRTase-like"/>
</dbReference>
<dbReference type="GO" id="GO:0000287">
    <property type="term" value="F:magnesium ion binding"/>
    <property type="evidence" value="ECO:0007669"/>
    <property type="project" value="InterPro"/>
</dbReference>
<dbReference type="EC" id="2.7.6.1" evidence="1"/>
<gene>
    <name evidence="11" type="ORF">FRZ67_18435</name>
</gene>
<keyword evidence="3" id="KW-0479">Metal-binding</keyword>
<keyword evidence="7" id="KW-0067">ATP-binding</keyword>
<evidence type="ECO:0000256" key="9">
    <source>
        <dbReference type="ARBA" id="ARBA00049535"/>
    </source>
</evidence>
<dbReference type="InterPro" id="IPR000836">
    <property type="entry name" value="PRTase_dom"/>
</dbReference>
<dbReference type="KEGG" id="pgin:FRZ67_18435"/>
<reference evidence="11 12" key="1">
    <citation type="journal article" date="2016" name="Int. J. Syst. Evol. Microbiol.">
        <title>Panacibacter ginsenosidivorans gen. nov., sp. nov., with ginsenoside converting activity isolated from soil of a ginseng field.</title>
        <authorList>
            <person name="Siddiqi M.Z."/>
            <person name="Muhammad Shafi S."/>
            <person name="Choi K.D."/>
            <person name="Im W.T."/>
        </authorList>
    </citation>
    <scope>NUCLEOTIDE SEQUENCE [LARGE SCALE GENOMIC DNA]</scope>
    <source>
        <strain evidence="11 12">Gsoil1550</strain>
    </source>
</reference>
<keyword evidence="8" id="KW-0460">Magnesium</keyword>
<accession>A0A5B8VCZ9</accession>
<evidence type="ECO:0000256" key="1">
    <source>
        <dbReference type="ARBA" id="ARBA00013247"/>
    </source>
</evidence>
<keyword evidence="5" id="KW-0547">Nucleotide-binding</keyword>
<dbReference type="CDD" id="cd06223">
    <property type="entry name" value="PRTases_typeI"/>
    <property type="match status" value="1"/>
</dbReference>